<dbReference type="GO" id="GO:0003700">
    <property type="term" value="F:DNA-binding transcription factor activity"/>
    <property type="evidence" value="ECO:0007669"/>
    <property type="project" value="InterPro"/>
</dbReference>
<evidence type="ECO:0000313" key="3">
    <source>
        <dbReference type="EMBL" id="CAB4708724.1"/>
    </source>
</evidence>
<gene>
    <name evidence="3" type="ORF">UFOPK2399_01854</name>
</gene>
<evidence type="ECO:0000256" key="1">
    <source>
        <dbReference type="ARBA" id="ARBA00023125"/>
    </source>
</evidence>
<accession>A0A6J6QMM0</accession>
<dbReference type="SUPFAM" id="SSF46955">
    <property type="entry name" value="Putative DNA-binding domain"/>
    <property type="match status" value="1"/>
</dbReference>
<protein>
    <submittedName>
        <fullName evidence="3">Unannotated protein</fullName>
    </submittedName>
</protein>
<reference evidence="3" key="1">
    <citation type="submission" date="2020-05" db="EMBL/GenBank/DDBJ databases">
        <authorList>
            <person name="Chiriac C."/>
            <person name="Salcher M."/>
            <person name="Ghai R."/>
            <person name="Kavagutti S V."/>
        </authorList>
    </citation>
    <scope>NUCLEOTIDE SEQUENCE</scope>
</reference>
<dbReference type="PANTHER" id="PTHR30204:SF89">
    <property type="entry name" value="HTH MERR-TYPE DOMAIN-CONTAINING PROTEIN"/>
    <property type="match status" value="1"/>
</dbReference>
<dbReference type="EMBL" id="CAEZXP010000008">
    <property type="protein sequence ID" value="CAB4708724.1"/>
    <property type="molecule type" value="Genomic_DNA"/>
</dbReference>
<dbReference type="PANTHER" id="PTHR30204">
    <property type="entry name" value="REDOX-CYCLING DRUG-SENSING TRANSCRIPTIONAL ACTIVATOR SOXR"/>
    <property type="match status" value="1"/>
</dbReference>
<dbReference type="GO" id="GO:0003677">
    <property type="term" value="F:DNA binding"/>
    <property type="evidence" value="ECO:0007669"/>
    <property type="project" value="UniProtKB-KW"/>
</dbReference>
<dbReference type="Gene3D" id="1.10.1660.10">
    <property type="match status" value="1"/>
</dbReference>
<dbReference type="Pfam" id="PF13411">
    <property type="entry name" value="MerR_1"/>
    <property type="match status" value="1"/>
</dbReference>
<sequence length="231" mass="25819">MNATIGGRARATGLVRIGEVVRRLTAEFPDISISKIRFLEDEGLITPERTRGGYRLFSDEDIDRLETILRLQRDEFLPLRVIRDELAAPGGAERKRRRPAGLADKVDHVTLDELLTRAGVEPLFVKSLEDFGLLSPAGTGNDKRYPDGDIDIAAICHQLTRFGIDARHLRTFKTAVDRESALLEQLVAPSLASRNADRRSSAVRDLQALAELAQELTSLLLWRDVRDVANR</sequence>
<feature type="domain" description="HTH merR-type" evidence="2">
    <location>
        <begin position="26"/>
        <end position="88"/>
    </location>
</feature>
<dbReference type="SMART" id="SM00422">
    <property type="entry name" value="HTH_MERR"/>
    <property type="match status" value="1"/>
</dbReference>
<keyword evidence="1" id="KW-0238">DNA-binding</keyword>
<dbReference type="PROSITE" id="PS50937">
    <property type="entry name" value="HTH_MERR_2"/>
    <property type="match status" value="1"/>
</dbReference>
<dbReference type="InterPro" id="IPR000551">
    <property type="entry name" value="MerR-type_HTH_dom"/>
</dbReference>
<dbReference type="CDD" id="cd00592">
    <property type="entry name" value="HTH_MerR-like"/>
    <property type="match status" value="1"/>
</dbReference>
<organism evidence="3">
    <name type="scientific">freshwater metagenome</name>
    <dbReference type="NCBI Taxonomy" id="449393"/>
    <lineage>
        <taxon>unclassified sequences</taxon>
        <taxon>metagenomes</taxon>
        <taxon>ecological metagenomes</taxon>
    </lineage>
</organism>
<name>A0A6J6QMM0_9ZZZZ</name>
<dbReference type="AlphaFoldDB" id="A0A6J6QMM0"/>
<dbReference type="InterPro" id="IPR047057">
    <property type="entry name" value="MerR_fam"/>
</dbReference>
<dbReference type="InterPro" id="IPR009061">
    <property type="entry name" value="DNA-bd_dom_put_sf"/>
</dbReference>
<proteinExistence type="predicted"/>
<evidence type="ECO:0000259" key="2">
    <source>
        <dbReference type="PROSITE" id="PS50937"/>
    </source>
</evidence>